<reference evidence="1" key="1">
    <citation type="submission" date="2020-08" db="EMBL/GenBank/DDBJ databases">
        <title>Plant Genome Project.</title>
        <authorList>
            <person name="Zhang R.-G."/>
        </authorList>
    </citation>
    <scope>NUCLEOTIDE SEQUENCE</scope>
    <source>
        <strain evidence="1">WSP0</strain>
        <tissue evidence="1">Leaf</tissue>
    </source>
</reference>
<proteinExistence type="predicted"/>
<organism evidence="1 2">
    <name type="scientific">Rhododendron griersonianum</name>
    <dbReference type="NCBI Taxonomy" id="479676"/>
    <lineage>
        <taxon>Eukaryota</taxon>
        <taxon>Viridiplantae</taxon>
        <taxon>Streptophyta</taxon>
        <taxon>Embryophyta</taxon>
        <taxon>Tracheophyta</taxon>
        <taxon>Spermatophyta</taxon>
        <taxon>Magnoliopsida</taxon>
        <taxon>eudicotyledons</taxon>
        <taxon>Gunneridae</taxon>
        <taxon>Pentapetalae</taxon>
        <taxon>asterids</taxon>
        <taxon>Ericales</taxon>
        <taxon>Ericaceae</taxon>
        <taxon>Ericoideae</taxon>
        <taxon>Rhodoreae</taxon>
        <taxon>Rhododendron</taxon>
    </lineage>
</organism>
<name>A0AAV6LGW6_9ERIC</name>
<dbReference type="EMBL" id="JACTNZ010000002">
    <property type="protein sequence ID" value="KAG5563396.1"/>
    <property type="molecule type" value="Genomic_DNA"/>
</dbReference>
<protein>
    <submittedName>
        <fullName evidence="1">Uncharacterized protein</fullName>
    </submittedName>
</protein>
<gene>
    <name evidence="1" type="ORF">RHGRI_005973</name>
</gene>
<keyword evidence="2" id="KW-1185">Reference proteome</keyword>
<dbReference type="Proteomes" id="UP000823749">
    <property type="component" value="Chromosome 2"/>
</dbReference>
<comment type="caution">
    <text evidence="1">The sequence shown here is derived from an EMBL/GenBank/DDBJ whole genome shotgun (WGS) entry which is preliminary data.</text>
</comment>
<evidence type="ECO:0000313" key="1">
    <source>
        <dbReference type="EMBL" id="KAG5563396.1"/>
    </source>
</evidence>
<sequence>MQIYIYRRKTICSRHELKHGGGMFWPWEVQYLVSPYLGMYSSRTIWWSMTYPKKPYRFADGV</sequence>
<dbReference type="AlphaFoldDB" id="A0AAV6LGW6"/>
<accession>A0AAV6LGW6</accession>
<evidence type="ECO:0000313" key="2">
    <source>
        <dbReference type="Proteomes" id="UP000823749"/>
    </source>
</evidence>